<reference evidence="1 2" key="1">
    <citation type="submission" date="2020-04" db="EMBL/GenBank/DDBJ databases">
        <title>Chryseobacterium sp. RP-3-3 sp. nov., isolated from Jeju soil.</title>
        <authorList>
            <person name="Dahal R.H."/>
        </authorList>
    </citation>
    <scope>NUCLEOTIDE SEQUENCE [LARGE SCALE GENOMIC DNA]</scope>
    <source>
        <strain evidence="1 2">RP-3-3</strain>
    </source>
</reference>
<protein>
    <submittedName>
        <fullName evidence="1">Uncharacterized protein</fullName>
    </submittedName>
</protein>
<dbReference type="AlphaFoldDB" id="A0A7Y0AQY8"/>
<dbReference type="EMBL" id="JABBGI010000029">
    <property type="protein sequence ID" value="NML71777.1"/>
    <property type="molecule type" value="Genomic_DNA"/>
</dbReference>
<name>A0A7Y0AQY8_9FLAO</name>
<comment type="caution">
    <text evidence="1">The sequence shown here is derived from an EMBL/GenBank/DDBJ whole genome shotgun (WGS) entry which is preliminary data.</text>
</comment>
<keyword evidence="2" id="KW-1185">Reference proteome</keyword>
<evidence type="ECO:0000313" key="2">
    <source>
        <dbReference type="Proteomes" id="UP000544054"/>
    </source>
</evidence>
<proteinExistence type="predicted"/>
<sequence length="448" mass="47687">MKKQLITTFSLLSMITFGQIGINTPNPNPKTGLHISERIDQNSSNPDKLNGLLIQRYTTTERNDINPGEKENGLTIYNKETNCYNVWNWNGSNSTGGWAQFCGEKQGTVIFTDCNTIKVVGVYNIDEPVTNQNVHIDIPVRVTALGSYSYSTVVNGVNFVAQGTFVNIGQQIVSLYPSSLAGTPSTGTYNANISSIGSSGVTCNVPVNFISRATSVLKIVNITGTNYYTGLISGCGYYISGNAAAKTGAWLASAQAKTIAGVASIEIVCVSPTNIADLSDELKTASIVYLNGRSSAESNSGTIAVLNDWYKAGKGIVIDQGDELNETQFAQGLGFYIETGTTSTINIYPNVLPQVLVSPDGYTLPAVTPSSIATQGANAAYVTSTNGVVFGSNGTRRYLYADITSNLGIGNDKGAFIFGDKSGANTDAATYDLWRNIFAWAIHNAPIH</sequence>
<dbReference type="Proteomes" id="UP000544054">
    <property type="component" value="Unassembled WGS sequence"/>
</dbReference>
<organism evidence="1 2">
    <name type="scientific">Chryseobacterium antibioticum</name>
    <dbReference type="NCBI Taxonomy" id="2728847"/>
    <lineage>
        <taxon>Bacteria</taxon>
        <taxon>Pseudomonadati</taxon>
        <taxon>Bacteroidota</taxon>
        <taxon>Flavobacteriia</taxon>
        <taxon>Flavobacteriales</taxon>
        <taxon>Weeksellaceae</taxon>
        <taxon>Chryseobacterium group</taxon>
        <taxon>Chryseobacterium</taxon>
    </lineage>
</organism>
<accession>A0A7Y0AQY8</accession>
<dbReference type="RefSeq" id="WP_169236259.1">
    <property type="nucleotide sequence ID" value="NZ_JABBGI010000029.1"/>
</dbReference>
<evidence type="ECO:0000313" key="1">
    <source>
        <dbReference type="EMBL" id="NML71777.1"/>
    </source>
</evidence>
<gene>
    <name evidence="1" type="ORF">HHL23_18540</name>
</gene>